<evidence type="ECO:0000259" key="5">
    <source>
        <dbReference type="Pfam" id="PF09084"/>
    </source>
</evidence>
<dbReference type="Proteomes" id="UP000219042">
    <property type="component" value="Unassembled WGS sequence"/>
</dbReference>
<keyword evidence="7" id="KW-1185">Reference proteome</keyword>
<evidence type="ECO:0000313" key="7">
    <source>
        <dbReference type="Proteomes" id="UP000219042"/>
    </source>
</evidence>
<evidence type="ECO:0000313" key="6">
    <source>
        <dbReference type="EMBL" id="SNX43942.1"/>
    </source>
</evidence>
<protein>
    <submittedName>
        <fullName evidence="6">NitT/TauT family transport system substrate-binding protein</fullName>
    </submittedName>
</protein>
<organism evidence="6 7">
    <name type="scientific">Acinetobacter puyangensis</name>
    <dbReference type="NCBI Taxonomy" id="1096779"/>
    <lineage>
        <taxon>Bacteria</taxon>
        <taxon>Pseudomonadati</taxon>
        <taxon>Pseudomonadota</taxon>
        <taxon>Gammaproteobacteria</taxon>
        <taxon>Moraxellales</taxon>
        <taxon>Moraxellaceae</taxon>
        <taxon>Acinetobacter</taxon>
    </lineage>
</organism>
<reference evidence="7" key="1">
    <citation type="submission" date="2016-09" db="EMBL/GenBank/DDBJ databases">
        <authorList>
            <person name="Varghese N."/>
            <person name="Submissions S."/>
        </authorList>
    </citation>
    <scope>NUCLEOTIDE SEQUENCE [LARGE SCALE GENOMIC DNA]</scope>
    <source>
        <strain evidence="7">ANC 4466</strain>
    </source>
</reference>
<evidence type="ECO:0000256" key="1">
    <source>
        <dbReference type="ARBA" id="ARBA00004418"/>
    </source>
</evidence>
<comment type="subcellular location">
    <subcellularLocation>
        <location evidence="1">Periplasm</location>
    </subcellularLocation>
</comment>
<feature type="chain" id="PRO_5012760398" evidence="4">
    <location>
        <begin position="20"/>
        <end position="341"/>
    </location>
</feature>
<dbReference type="InterPro" id="IPR015168">
    <property type="entry name" value="SsuA/THI5"/>
</dbReference>
<dbReference type="RefSeq" id="WP_097078228.1">
    <property type="nucleotide sequence ID" value="NZ_BAABHT010000010.1"/>
</dbReference>
<sequence length="341" mass="37397">MLNKPYYIFPLIFSVFLTACDNTAKTSVSENTASQSKNENPPITIGYSDYPGWVAWQIAIDKGWLKDAGVNAEFKWFDYSASLNAFAAKQIDAVTIAHGDNLVISAGGTKGLVILATDEGAGNDLIVAKSGINSISDLKGKTVAVEKGLVDHLLLDTALTDANIKTQEVKIVNAVTNELPQVFMSPDISAVALWQPIANQALKNVPGSKIIYTASEKPGLIYGAMTVNAEHLMRHKEDWVKILEVWDRVVKYIKDPATHEDAVRIMASRAGIQSEQYKQFIDGTHFLSIQDNKTLFTKGTGLNSIYGSSYRVNEFNIKYGVYNTKLDVDSLISPEIVDSIK</sequence>
<name>A0A240E5T3_9GAMM</name>
<dbReference type="Gene3D" id="3.40.190.10">
    <property type="entry name" value="Periplasmic binding protein-like II"/>
    <property type="match status" value="2"/>
</dbReference>
<keyword evidence="3 4" id="KW-0732">Signal</keyword>
<evidence type="ECO:0000256" key="3">
    <source>
        <dbReference type="ARBA" id="ARBA00022729"/>
    </source>
</evidence>
<dbReference type="OrthoDB" id="5292144at2"/>
<comment type="similarity">
    <text evidence="2">Belongs to the bacterial solute-binding protein SsuA/TauA family.</text>
</comment>
<dbReference type="Pfam" id="PF09084">
    <property type="entry name" value="NMT1"/>
    <property type="match status" value="1"/>
</dbReference>
<dbReference type="GO" id="GO:0042597">
    <property type="term" value="C:periplasmic space"/>
    <property type="evidence" value="ECO:0007669"/>
    <property type="project" value="UniProtKB-SubCell"/>
</dbReference>
<dbReference type="PANTHER" id="PTHR30024">
    <property type="entry name" value="ALIPHATIC SULFONATES-BINDING PROTEIN-RELATED"/>
    <property type="match status" value="1"/>
</dbReference>
<gene>
    <name evidence="6" type="ORF">SAMN05421731_102100</name>
</gene>
<accession>A0A240E5T3</accession>
<dbReference type="PROSITE" id="PS51257">
    <property type="entry name" value="PROKAR_LIPOPROTEIN"/>
    <property type="match status" value="1"/>
</dbReference>
<evidence type="ECO:0000256" key="2">
    <source>
        <dbReference type="ARBA" id="ARBA00010742"/>
    </source>
</evidence>
<dbReference type="EMBL" id="OANT01000002">
    <property type="protein sequence ID" value="SNX43942.1"/>
    <property type="molecule type" value="Genomic_DNA"/>
</dbReference>
<dbReference type="PANTHER" id="PTHR30024:SF47">
    <property type="entry name" value="TAURINE-BINDING PERIPLASMIC PROTEIN"/>
    <property type="match status" value="1"/>
</dbReference>
<proteinExistence type="inferred from homology"/>
<evidence type="ECO:0000256" key="4">
    <source>
        <dbReference type="SAM" id="SignalP"/>
    </source>
</evidence>
<feature type="signal peptide" evidence="4">
    <location>
        <begin position="1"/>
        <end position="19"/>
    </location>
</feature>
<feature type="domain" description="SsuA/THI5-like" evidence="5">
    <location>
        <begin position="58"/>
        <end position="248"/>
    </location>
</feature>
<dbReference type="AlphaFoldDB" id="A0A240E5T3"/>
<dbReference type="SUPFAM" id="SSF53850">
    <property type="entry name" value="Periplasmic binding protein-like II"/>
    <property type="match status" value="1"/>
</dbReference>